<evidence type="ECO:0000259" key="2">
    <source>
        <dbReference type="Pfam" id="PF00266"/>
    </source>
</evidence>
<dbReference type="PANTHER" id="PTHR43092:SF2">
    <property type="entry name" value="HERCYNYLCYSTEINE SULFOXIDE LYASE"/>
    <property type="match status" value="1"/>
</dbReference>
<evidence type="ECO:0000256" key="1">
    <source>
        <dbReference type="ARBA" id="ARBA00022898"/>
    </source>
</evidence>
<dbReference type="STRING" id="3469.A0A4Y7JJJ1"/>
<dbReference type="Pfam" id="PF00266">
    <property type="entry name" value="Aminotran_5"/>
    <property type="match status" value="1"/>
</dbReference>
<proteinExistence type="predicted"/>
<dbReference type="Gene3D" id="3.40.640.10">
    <property type="entry name" value="Type I PLP-dependent aspartate aminotransferase-like (Major domain)"/>
    <property type="match status" value="1"/>
</dbReference>
<dbReference type="InterPro" id="IPR000192">
    <property type="entry name" value="Aminotrans_V_dom"/>
</dbReference>
<feature type="domain" description="Aminotransferase class V" evidence="2">
    <location>
        <begin position="4"/>
        <end position="57"/>
    </location>
</feature>
<gene>
    <name evidence="3" type="ORF">C5167_021938</name>
</gene>
<dbReference type="SUPFAM" id="SSF53383">
    <property type="entry name" value="PLP-dependent transferases"/>
    <property type="match status" value="1"/>
</dbReference>
<keyword evidence="4" id="KW-1185">Reference proteome</keyword>
<accession>A0A4Y7JJJ1</accession>
<dbReference type="AlphaFoldDB" id="A0A4Y7JJJ1"/>
<dbReference type="Proteomes" id="UP000316621">
    <property type="component" value="Chromosome 5"/>
</dbReference>
<evidence type="ECO:0000313" key="4">
    <source>
        <dbReference type="Proteomes" id="UP000316621"/>
    </source>
</evidence>
<reference evidence="3 4" key="1">
    <citation type="journal article" date="2018" name="Science">
        <title>The opium poppy genome and morphinan production.</title>
        <authorList>
            <person name="Guo L."/>
            <person name="Winzer T."/>
            <person name="Yang X."/>
            <person name="Li Y."/>
            <person name="Ning Z."/>
            <person name="He Z."/>
            <person name="Teodor R."/>
            <person name="Lu Y."/>
            <person name="Bowser T.A."/>
            <person name="Graham I.A."/>
            <person name="Ye K."/>
        </authorList>
    </citation>
    <scope>NUCLEOTIDE SEQUENCE [LARGE SCALE GENOMIC DNA]</scope>
    <source>
        <strain evidence="4">cv. HN1</strain>
        <tissue evidence="3">Leaves</tissue>
    </source>
</reference>
<dbReference type="InterPro" id="IPR015421">
    <property type="entry name" value="PyrdxlP-dep_Trfase_major"/>
</dbReference>
<sequence>MPSVVIPIKELVKICREENVEQIFVDGAHAIGCGDVDMKENGADFYTSNLHKWLFCPPSVADYVYGLAIESGCIANRDYSSQLVVRSVLEFVSRFEGGIEGIKKQKMAGSYNKEAGDTEIACKKLQSGSLELAVVMLLWQNEKVSVQLQMDNGSSLRTGDISMAMVGLPASLGISNELDALKLRTHLRDRFHVEVPLQYEEVKHGEIGNRNQDGGLITRYARFSHQVYDNAGDYEKIRDTIIQLVRGGFTCNMLYPS</sequence>
<dbReference type="PANTHER" id="PTHR43092">
    <property type="entry name" value="L-CYSTEINE DESULFHYDRASE"/>
    <property type="match status" value="1"/>
</dbReference>
<dbReference type="InterPro" id="IPR015424">
    <property type="entry name" value="PyrdxlP-dep_Trfase"/>
</dbReference>
<keyword evidence="1" id="KW-0663">Pyridoxal phosphate</keyword>
<evidence type="ECO:0000313" key="3">
    <source>
        <dbReference type="EMBL" id="RZC60182.1"/>
    </source>
</evidence>
<dbReference type="EMBL" id="CM010719">
    <property type="protein sequence ID" value="RZC60182.1"/>
    <property type="molecule type" value="Genomic_DNA"/>
</dbReference>
<organism evidence="3 4">
    <name type="scientific">Papaver somniferum</name>
    <name type="common">Opium poppy</name>
    <dbReference type="NCBI Taxonomy" id="3469"/>
    <lineage>
        <taxon>Eukaryota</taxon>
        <taxon>Viridiplantae</taxon>
        <taxon>Streptophyta</taxon>
        <taxon>Embryophyta</taxon>
        <taxon>Tracheophyta</taxon>
        <taxon>Spermatophyta</taxon>
        <taxon>Magnoliopsida</taxon>
        <taxon>Ranunculales</taxon>
        <taxon>Papaveraceae</taxon>
        <taxon>Papaveroideae</taxon>
        <taxon>Papaver</taxon>
    </lineage>
</organism>
<dbReference type="Gramene" id="RZC60182">
    <property type="protein sequence ID" value="RZC60182"/>
    <property type="gene ID" value="C5167_021938"/>
</dbReference>
<name>A0A4Y7JJJ1_PAPSO</name>
<protein>
    <recommendedName>
        <fullName evidence="2">Aminotransferase class V domain-containing protein</fullName>
    </recommendedName>
</protein>